<gene>
    <name evidence="1" type="ORF">PSON_ATCC_30995.1.T0390181</name>
</gene>
<sequence length="105" mass="12772">MNVTEQLLQNMDRIQTDTCNQDISFRRIRINLQSETDIKMQNYFYNNQPIKVQSKRNIQINFHLLHFQKLTEISGIVLIYKLQKLQKTKYDKFIILDLYFNNQLD</sequence>
<evidence type="ECO:0000313" key="1">
    <source>
        <dbReference type="EMBL" id="CAD8079574.1"/>
    </source>
</evidence>
<protein>
    <submittedName>
        <fullName evidence="1">Uncharacterized protein</fullName>
    </submittedName>
</protein>
<keyword evidence="2" id="KW-1185">Reference proteome</keyword>
<organism evidence="1 2">
    <name type="scientific">Paramecium sonneborni</name>
    <dbReference type="NCBI Taxonomy" id="65129"/>
    <lineage>
        <taxon>Eukaryota</taxon>
        <taxon>Sar</taxon>
        <taxon>Alveolata</taxon>
        <taxon>Ciliophora</taxon>
        <taxon>Intramacronucleata</taxon>
        <taxon>Oligohymenophorea</taxon>
        <taxon>Peniculida</taxon>
        <taxon>Parameciidae</taxon>
        <taxon>Paramecium</taxon>
    </lineage>
</organism>
<evidence type="ECO:0000313" key="2">
    <source>
        <dbReference type="Proteomes" id="UP000692954"/>
    </source>
</evidence>
<dbReference type="EMBL" id="CAJJDN010000039">
    <property type="protein sequence ID" value="CAD8079574.1"/>
    <property type="molecule type" value="Genomic_DNA"/>
</dbReference>
<accession>A0A8S1MXD8</accession>
<comment type="caution">
    <text evidence="1">The sequence shown here is derived from an EMBL/GenBank/DDBJ whole genome shotgun (WGS) entry which is preliminary data.</text>
</comment>
<name>A0A8S1MXD8_9CILI</name>
<dbReference type="Proteomes" id="UP000692954">
    <property type="component" value="Unassembled WGS sequence"/>
</dbReference>
<reference evidence="1" key="1">
    <citation type="submission" date="2021-01" db="EMBL/GenBank/DDBJ databases">
        <authorList>
            <consortium name="Genoscope - CEA"/>
            <person name="William W."/>
        </authorList>
    </citation>
    <scope>NUCLEOTIDE SEQUENCE</scope>
</reference>
<dbReference type="AlphaFoldDB" id="A0A8S1MXD8"/>
<proteinExistence type="predicted"/>